<dbReference type="Proteomes" id="UP001292094">
    <property type="component" value="Unassembled WGS sequence"/>
</dbReference>
<dbReference type="SUPFAM" id="SSF57256">
    <property type="entry name" value="Elafin-like"/>
    <property type="match status" value="1"/>
</dbReference>
<feature type="domain" description="WAP" evidence="2">
    <location>
        <begin position="51"/>
        <end position="97"/>
    </location>
</feature>
<dbReference type="Pfam" id="PF00095">
    <property type="entry name" value="WAP"/>
    <property type="match status" value="1"/>
</dbReference>
<reference evidence="3" key="1">
    <citation type="submission" date="2023-11" db="EMBL/GenBank/DDBJ databases">
        <title>Genome assemblies of two species of porcelain crab, Petrolisthes cinctipes and Petrolisthes manimaculis (Anomura: Porcellanidae).</title>
        <authorList>
            <person name="Angst P."/>
        </authorList>
    </citation>
    <scope>NUCLEOTIDE SEQUENCE</scope>
    <source>
        <strain evidence="3">PB745_02</strain>
        <tissue evidence="3">Gill</tissue>
    </source>
</reference>
<gene>
    <name evidence="3" type="ORF">Pmani_014047</name>
</gene>
<dbReference type="GO" id="GO:0005576">
    <property type="term" value="C:extracellular region"/>
    <property type="evidence" value="ECO:0007669"/>
    <property type="project" value="InterPro"/>
</dbReference>
<proteinExistence type="predicted"/>
<evidence type="ECO:0000313" key="3">
    <source>
        <dbReference type="EMBL" id="KAK4314663.1"/>
    </source>
</evidence>
<keyword evidence="4" id="KW-1185">Reference proteome</keyword>
<evidence type="ECO:0000313" key="4">
    <source>
        <dbReference type="Proteomes" id="UP001292094"/>
    </source>
</evidence>
<dbReference type="AlphaFoldDB" id="A0AAE1PUX8"/>
<dbReference type="GO" id="GO:0030414">
    <property type="term" value="F:peptidase inhibitor activity"/>
    <property type="evidence" value="ECO:0007669"/>
    <property type="project" value="InterPro"/>
</dbReference>
<organism evidence="3 4">
    <name type="scientific">Petrolisthes manimaculis</name>
    <dbReference type="NCBI Taxonomy" id="1843537"/>
    <lineage>
        <taxon>Eukaryota</taxon>
        <taxon>Metazoa</taxon>
        <taxon>Ecdysozoa</taxon>
        <taxon>Arthropoda</taxon>
        <taxon>Crustacea</taxon>
        <taxon>Multicrustacea</taxon>
        <taxon>Malacostraca</taxon>
        <taxon>Eumalacostraca</taxon>
        <taxon>Eucarida</taxon>
        <taxon>Decapoda</taxon>
        <taxon>Pleocyemata</taxon>
        <taxon>Anomura</taxon>
        <taxon>Galatheoidea</taxon>
        <taxon>Porcellanidae</taxon>
        <taxon>Petrolisthes</taxon>
    </lineage>
</organism>
<dbReference type="InterPro" id="IPR036645">
    <property type="entry name" value="Elafin-like_sf"/>
</dbReference>
<comment type="caution">
    <text evidence="3">The sequence shown here is derived from an EMBL/GenBank/DDBJ whole genome shotgun (WGS) entry which is preliminary data.</text>
</comment>
<accession>A0AAE1PUX8</accession>
<dbReference type="InterPro" id="IPR008197">
    <property type="entry name" value="WAP_dom"/>
</dbReference>
<name>A0AAE1PUX8_9EUCA</name>
<dbReference type="EMBL" id="JAWZYT010001198">
    <property type="protein sequence ID" value="KAK4314663.1"/>
    <property type="molecule type" value="Genomic_DNA"/>
</dbReference>
<dbReference type="Gene3D" id="4.10.75.10">
    <property type="entry name" value="Elafin-like"/>
    <property type="match status" value="1"/>
</dbReference>
<protein>
    <recommendedName>
        <fullName evidence="2">WAP domain-containing protein</fullName>
    </recommendedName>
</protein>
<sequence>MGALCGQPVSRRQWERQVSSHSSSHPILSLLRDGTHNDGNFGNYVCCDENPGNCPRPRIACPHHRIQALQPRFCNFDPECYGNEKCCYDVCLPNKVCKPSEYH</sequence>
<feature type="region of interest" description="Disordered" evidence="1">
    <location>
        <begin position="1"/>
        <end position="29"/>
    </location>
</feature>
<evidence type="ECO:0000256" key="1">
    <source>
        <dbReference type="SAM" id="MobiDB-lite"/>
    </source>
</evidence>
<evidence type="ECO:0000259" key="2">
    <source>
        <dbReference type="Pfam" id="PF00095"/>
    </source>
</evidence>